<name>A0A9Q0PSX1_SALVM</name>
<keyword evidence="3" id="KW-1185">Reference proteome</keyword>
<evidence type="ECO:0000256" key="1">
    <source>
        <dbReference type="SAM" id="MobiDB-lite"/>
    </source>
</evidence>
<organism evidence="2 3">
    <name type="scientific">Salix viminalis</name>
    <name type="common">Common osier</name>
    <name type="synonym">Basket willow</name>
    <dbReference type="NCBI Taxonomy" id="40686"/>
    <lineage>
        <taxon>Eukaryota</taxon>
        <taxon>Viridiplantae</taxon>
        <taxon>Streptophyta</taxon>
        <taxon>Embryophyta</taxon>
        <taxon>Tracheophyta</taxon>
        <taxon>Spermatophyta</taxon>
        <taxon>Magnoliopsida</taxon>
        <taxon>eudicotyledons</taxon>
        <taxon>Gunneridae</taxon>
        <taxon>Pentapetalae</taxon>
        <taxon>rosids</taxon>
        <taxon>fabids</taxon>
        <taxon>Malpighiales</taxon>
        <taxon>Salicaceae</taxon>
        <taxon>Saliceae</taxon>
        <taxon>Salix</taxon>
    </lineage>
</organism>
<proteinExistence type="predicted"/>
<evidence type="ECO:0000313" key="3">
    <source>
        <dbReference type="Proteomes" id="UP001151529"/>
    </source>
</evidence>
<dbReference type="AlphaFoldDB" id="A0A9Q0PSX1"/>
<protein>
    <submittedName>
        <fullName evidence="2">Uncharacterized protein</fullName>
    </submittedName>
</protein>
<reference evidence="2" key="2">
    <citation type="journal article" date="2023" name="Int. J. Mol. Sci.">
        <title>De Novo Assembly and Annotation of 11 Diverse Shrub Willow (Salix) Genomes Reveals Novel Gene Organization in Sex-Linked Regions.</title>
        <authorList>
            <person name="Hyden B."/>
            <person name="Feng K."/>
            <person name="Yates T.B."/>
            <person name="Jawdy S."/>
            <person name="Cereghino C."/>
            <person name="Smart L.B."/>
            <person name="Muchero W."/>
        </authorList>
    </citation>
    <scope>NUCLEOTIDE SEQUENCE [LARGE SCALE GENOMIC DNA]</scope>
    <source>
        <tissue evidence="2">Shoot tip</tissue>
    </source>
</reference>
<evidence type="ECO:0000313" key="2">
    <source>
        <dbReference type="EMBL" id="KAJ6693748.1"/>
    </source>
</evidence>
<dbReference type="Proteomes" id="UP001151529">
    <property type="component" value="Chromosome 13"/>
</dbReference>
<accession>A0A9Q0PSX1</accession>
<gene>
    <name evidence="2" type="ORF">OIU85_004518</name>
</gene>
<reference evidence="2" key="1">
    <citation type="submission" date="2022-11" db="EMBL/GenBank/DDBJ databases">
        <authorList>
            <person name="Hyden B.L."/>
            <person name="Feng K."/>
            <person name="Yates T."/>
            <person name="Jawdy S."/>
            <person name="Smart L.B."/>
            <person name="Muchero W."/>
        </authorList>
    </citation>
    <scope>NUCLEOTIDE SEQUENCE</scope>
    <source>
        <tissue evidence="2">Shoot tip</tissue>
    </source>
</reference>
<feature type="region of interest" description="Disordered" evidence="1">
    <location>
        <begin position="86"/>
        <end position="125"/>
    </location>
</feature>
<sequence length="125" mass="13127">MRGDGTPVLRGGLKGRARELAPGRCRVGARCRRATHGGLSGDRAGARPCCPWPVPHWGWNGRVRAGPYCPRLVPRGAGRDVASRALAPADTLVPRGGLSARAQVPKGRGPPMPRVQGARVSSLGR</sequence>
<comment type="caution">
    <text evidence="2">The sequence shown here is derived from an EMBL/GenBank/DDBJ whole genome shotgun (WGS) entry which is preliminary data.</text>
</comment>
<dbReference type="EMBL" id="JAPFFL010000011">
    <property type="protein sequence ID" value="KAJ6693748.1"/>
    <property type="molecule type" value="Genomic_DNA"/>
</dbReference>